<proteinExistence type="predicted"/>
<dbReference type="EMBL" id="UINC01199896">
    <property type="protein sequence ID" value="SVE18540.1"/>
    <property type="molecule type" value="Genomic_DNA"/>
</dbReference>
<protein>
    <submittedName>
        <fullName evidence="2">Uncharacterized protein</fullName>
    </submittedName>
</protein>
<evidence type="ECO:0000256" key="1">
    <source>
        <dbReference type="SAM" id="MobiDB-lite"/>
    </source>
</evidence>
<evidence type="ECO:0000313" key="2">
    <source>
        <dbReference type="EMBL" id="SVE18540.1"/>
    </source>
</evidence>
<sequence length="22" mass="2507">PFNLFSSIQSDEDGFNFDEGLK</sequence>
<gene>
    <name evidence="2" type="ORF">METZ01_LOCUS471394</name>
</gene>
<reference evidence="2" key="1">
    <citation type="submission" date="2018-05" db="EMBL/GenBank/DDBJ databases">
        <authorList>
            <person name="Lanie J.A."/>
            <person name="Ng W.-L."/>
            <person name="Kazmierczak K.M."/>
            <person name="Andrzejewski T.M."/>
            <person name="Davidsen T.M."/>
            <person name="Wayne K.J."/>
            <person name="Tettelin H."/>
            <person name="Glass J.I."/>
            <person name="Rusch D."/>
            <person name="Podicherti R."/>
            <person name="Tsui H.-C.T."/>
            <person name="Winkler M.E."/>
        </authorList>
    </citation>
    <scope>NUCLEOTIDE SEQUENCE</scope>
</reference>
<organism evidence="2">
    <name type="scientific">marine metagenome</name>
    <dbReference type="NCBI Taxonomy" id="408172"/>
    <lineage>
        <taxon>unclassified sequences</taxon>
        <taxon>metagenomes</taxon>
        <taxon>ecological metagenomes</taxon>
    </lineage>
</organism>
<feature type="region of interest" description="Disordered" evidence="1">
    <location>
        <begin position="1"/>
        <end position="22"/>
    </location>
</feature>
<name>A0A383BFH5_9ZZZZ</name>
<feature type="non-terminal residue" evidence="2">
    <location>
        <position position="1"/>
    </location>
</feature>
<dbReference type="AlphaFoldDB" id="A0A383BFH5"/>
<accession>A0A383BFH5</accession>